<dbReference type="Proteomes" id="UP000320475">
    <property type="component" value="Unassembled WGS sequence"/>
</dbReference>
<comment type="caution">
    <text evidence="1">The sequence shown here is derived from an EMBL/GenBank/DDBJ whole genome shotgun (WGS) entry which is preliminary data.</text>
</comment>
<accession>A0A507BMG9</accession>
<sequence>MTRPLRQPYVSALATSESCRKHGQEVNSKRIRCNVIHGSLSRCVVGWNSNSTRISIQYIVSLNRCTRPPFVLNRHSKIRISTESIQTAQQVFPRVHAPSSTS</sequence>
<protein>
    <submittedName>
        <fullName evidence="1">Uncharacterized protein</fullName>
    </submittedName>
</protein>
<dbReference type="EMBL" id="QEAM01001114">
    <property type="protein sequence ID" value="TPX30817.1"/>
    <property type="molecule type" value="Genomic_DNA"/>
</dbReference>
<reference evidence="1 2" key="1">
    <citation type="journal article" date="2019" name="Sci. Rep.">
        <title>Comparative genomics of chytrid fungi reveal insights into the obligate biotrophic and pathogenic lifestyle of Synchytrium endobioticum.</title>
        <authorList>
            <person name="van de Vossenberg B.T.L.H."/>
            <person name="Warris S."/>
            <person name="Nguyen H.D.T."/>
            <person name="van Gent-Pelzer M.P.E."/>
            <person name="Joly D.L."/>
            <person name="van de Geest H.C."/>
            <person name="Bonants P.J.M."/>
            <person name="Smith D.S."/>
            <person name="Levesque C.A."/>
            <person name="van der Lee T.A.J."/>
        </authorList>
    </citation>
    <scope>NUCLEOTIDE SEQUENCE [LARGE SCALE GENOMIC DNA]</scope>
    <source>
        <strain evidence="1 2">LEV6574</strain>
    </source>
</reference>
<gene>
    <name evidence="1" type="ORF">SeLEV6574_g08583</name>
</gene>
<name>A0A507BMG9_9FUNG</name>
<evidence type="ECO:0000313" key="1">
    <source>
        <dbReference type="EMBL" id="TPX30817.1"/>
    </source>
</evidence>
<proteinExistence type="predicted"/>
<evidence type="ECO:0000313" key="2">
    <source>
        <dbReference type="Proteomes" id="UP000320475"/>
    </source>
</evidence>
<organism evidence="1 2">
    <name type="scientific">Synchytrium endobioticum</name>
    <dbReference type="NCBI Taxonomy" id="286115"/>
    <lineage>
        <taxon>Eukaryota</taxon>
        <taxon>Fungi</taxon>
        <taxon>Fungi incertae sedis</taxon>
        <taxon>Chytridiomycota</taxon>
        <taxon>Chytridiomycota incertae sedis</taxon>
        <taxon>Chytridiomycetes</taxon>
        <taxon>Synchytriales</taxon>
        <taxon>Synchytriaceae</taxon>
        <taxon>Synchytrium</taxon>
    </lineage>
</organism>
<dbReference type="AlphaFoldDB" id="A0A507BMG9"/>